<reference evidence="9" key="1">
    <citation type="submission" date="2014-12" db="EMBL/GenBank/DDBJ databases">
        <title>Insight into the proteome of Arion vulgaris.</title>
        <authorList>
            <person name="Aradska J."/>
            <person name="Bulat T."/>
            <person name="Smidak R."/>
            <person name="Sarate P."/>
            <person name="Gangsoo J."/>
            <person name="Sialana F."/>
            <person name="Bilban M."/>
            <person name="Lubec G."/>
        </authorList>
    </citation>
    <scope>NUCLEOTIDE SEQUENCE</scope>
    <source>
        <tissue evidence="9">Skin</tissue>
    </source>
</reference>
<feature type="transmembrane region" description="Helical" evidence="7">
    <location>
        <begin position="102"/>
        <end position="124"/>
    </location>
</feature>
<dbReference type="PANTHER" id="PTHR12680:SF6">
    <property type="entry name" value="PROTEIN PHTF"/>
    <property type="match status" value="1"/>
</dbReference>
<dbReference type="InterPro" id="IPR039775">
    <property type="entry name" value="PHTF1/2"/>
</dbReference>
<evidence type="ECO:0000256" key="2">
    <source>
        <dbReference type="ARBA" id="ARBA00022692"/>
    </source>
</evidence>
<gene>
    <name evidence="9" type="primary">ORF8899</name>
</gene>
<sequence>MENVHRAIAWYQTKIGSYDKQLWEQSVEKKLQKQPHFVLHGAPRKNVHLKTEYIDVDLIQGSMFTKTMPQVPWVYVTRKAVARVLFFPFYFNWWVHQTSKKLYMVLLVLYVLQVVTVLVYLGNFDRMEDELCFTEVILPIILMFLLCLIHSQTVLAHITHKPPKHIKSISGVTLKPRPRKTSRRIRSSDNNSTCQEDDGNTETRASKRKTINQHISGVGESRSLKNIDNVIPSSLNMEESLLSRSVS</sequence>
<proteinExistence type="predicted"/>
<evidence type="ECO:0000256" key="4">
    <source>
        <dbReference type="ARBA" id="ARBA00023136"/>
    </source>
</evidence>
<dbReference type="GO" id="GO:0016020">
    <property type="term" value="C:membrane"/>
    <property type="evidence" value="ECO:0007669"/>
    <property type="project" value="UniProtKB-SubCell"/>
</dbReference>
<dbReference type="EMBL" id="HACG01002938">
    <property type="protein sequence ID" value="CEK49803.1"/>
    <property type="molecule type" value="Transcribed_RNA"/>
</dbReference>
<organism evidence="9">
    <name type="scientific">Arion vulgaris</name>
    <dbReference type="NCBI Taxonomy" id="1028688"/>
    <lineage>
        <taxon>Eukaryota</taxon>
        <taxon>Metazoa</taxon>
        <taxon>Spiralia</taxon>
        <taxon>Lophotrochozoa</taxon>
        <taxon>Mollusca</taxon>
        <taxon>Gastropoda</taxon>
        <taxon>Heterobranchia</taxon>
        <taxon>Euthyneura</taxon>
        <taxon>Panpulmonata</taxon>
        <taxon>Eupulmonata</taxon>
        <taxon>Stylommatophora</taxon>
        <taxon>Helicina</taxon>
        <taxon>Arionoidea</taxon>
        <taxon>Arionidae</taxon>
        <taxon>Arion</taxon>
    </lineage>
</organism>
<evidence type="ECO:0000256" key="7">
    <source>
        <dbReference type="SAM" id="Phobius"/>
    </source>
</evidence>
<keyword evidence="4 7" id="KW-0472">Membrane</keyword>
<dbReference type="AlphaFoldDB" id="A0A0B6Y0Z1"/>
<comment type="subcellular location">
    <subcellularLocation>
        <location evidence="1">Membrane</location>
        <topology evidence="1">Multi-pass membrane protein</topology>
    </subcellularLocation>
</comment>
<dbReference type="PANTHER" id="PTHR12680">
    <property type="entry name" value="PUTATIVE HOMEODOMAIN TRANSCRIPTION FACTOR PHTF"/>
    <property type="match status" value="1"/>
</dbReference>
<protein>
    <recommendedName>
        <fullName evidence="8">PHTF1/2 N-terminal domain-containing protein</fullName>
    </recommendedName>
</protein>
<dbReference type="Pfam" id="PF12129">
    <property type="entry name" value="PHTF1-2_N"/>
    <property type="match status" value="1"/>
</dbReference>
<feature type="domain" description="PHTF1/2 N-terminal" evidence="8">
    <location>
        <begin position="3"/>
        <end position="155"/>
    </location>
</feature>
<name>A0A0B6Y0Z1_9EUPU</name>
<keyword evidence="3 7" id="KW-1133">Transmembrane helix</keyword>
<keyword evidence="2 7" id="KW-0812">Transmembrane</keyword>
<evidence type="ECO:0000313" key="9">
    <source>
        <dbReference type="EMBL" id="CEK49803.1"/>
    </source>
</evidence>
<keyword evidence="5" id="KW-0325">Glycoprotein</keyword>
<dbReference type="InterPro" id="IPR021980">
    <property type="entry name" value="PHTF1/2_N"/>
</dbReference>
<accession>A0A0B6Y0Z1</accession>
<feature type="transmembrane region" description="Helical" evidence="7">
    <location>
        <begin position="136"/>
        <end position="158"/>
    </location>
</feature>
<evidence type="ECO:0000256" key="5">
    <source>
        <dbReference type="ARBA" id="ARBA00023180"/>
    </source>
</evidence>
<evidence type="ECO:0000256" key="6">
    <source>
        <dbReference type="SAM" id="MobiDB-lite"/>
    </source>
</evidence>
<dbReference type="GO" id="GO:0005783">
    <property type="term" value="C:endoplasmic reticulum"/>
    <property type="evidence" value="ECO:0007669"/>
    <property type="project" value="InterPro"/>
</dbReference>
<evidence type="ECO:0000259" key="8">
    <source>
        <dbReference type="Pfam" id="PF12129"/>
    </source>
</evidence>
<feature type="region of interest" description="Disordered" evidence="6">
    <location>
        <begin position="178"/>
        <end position="215"/>
    </location>
</feature>
<evidence type="ECO:0000256" key="1">
    <source>
        <dbReference type="ARBA" id="ARBA00004141"/>
    </source>
</evidence>
<evidence type="ECO:0000256" key="3">
    <source>
        <dbReference type="ARBA" id="ARBA00022989"/>
    </source>
</evidence>
<feature type="non-terminal residue" evidence="9">
    <location>
        <position position="247"/>
    </location>
</feature>